<evidence type="ECO:0000313" key="5">
    <source>
        <dbReference type="Proteomes" id="UP000321947"/>
    </source>
</evidence>
<dbReference type="PANTHER" id="PTHR33437">
    <property type="entry name" value="OS06G0361200 PROTEIN"/>
    <property type="match status" value="1"/>
</dbReference>
<dbReference type="EMBL" id="SSTD01014011">
    <property type="protein sequence ID" value="TYK05005.1"/>
    <property type="molecule type" value="Genomic_DNA"/>
</dbReference>
<dbReference type="FunFam" id="3.30.70.270:FF:000020">
    <property type="entry name" value="Transposon Tf2-6 polyprotein-like Protein"/>
    <property type="match status" value="1"/>
</dbReference>
<dbReference type="Pfam" id="PF00078">
    <property type="entry name" value="RVT_1"/>
    <property type="match status" value="1"/>
</dbReference>
<dbReference type="Pfam" id="PF17919">
    <property type="entry name" value="RT_RNaseH_2"/>
    <property type="match status" value="1"/>
</dbReference>
<dbReference type="Gene3D" id="2.40.70.10">
    <property type="entry name" value="Acid Proteases"/>
    <property type="match status" value="1"/>
</dbReference>
<dbReference type="Proteomes" id="UP000321947">
    <property type="component" value="Unassembled WGS sequence"/>
</dbReference>
<dbReference type="InterPro" id="IPR041577">
    <property type="entry name" value="RT_RNaseH_2"/>
</dbReference>
<dbReference type="CDD" id="cd01647">
    <property type="entry name" value="RT_LTR"/>
    <property type="match status" value="1"/>
</dbReference>
<dbReference type="InterPro" id="IPR021109">
    <property type="entry name" value="Peptidase_aspartic_dom_sf"/>
</dbReference>
<evidence type="ECO:0000259" key="3">
    <source>
        <dbReference type="Pfam" id="PF17919"/>
    </source>
</evidence>
<evidence type="ECO:0000259" key="1">
    <source>
        <dbReference type="Pfam" id="PF00078"/>
    </source>
</evidence>
<comment type="caution">
    <text evidence="4">The sequence shown here is derived from an EMBL/GenBank/DDBJ whole genome shotgun (WGS) entry which is preliminary data.</text>
</comment>
<organism evidence="4 5">
    <name type="scientific">Cucumis melo var. makuwa</name>
    <name type="common">Oriental melon</name>
    <dbReference type="NCBI Taxonomy" id="1194695"/>
    <lineage>
        <taxon>Eukaryota</taxon>
        <taxon>Viridiplantae</taxon>
        <taxon>Streptophyta</taxon>
        <taxon>Embryophyta</taxon>
        <taxon>Tracheophyta</taxon>
        <taxon>Spermatophyta</taxon>
        <taxon>Magnoliopsida</taxon>
        <taxon>eudicotyledons</taxon>
        <taxon>Gunneridae</taxon>
        <taxon>Pentapetalae</taxon>
        <taxon>rosids</taxon>
        <taxon>fabids</taxon>
        <taxon>Cucurbitales</taxon>
        <taxon>Cucurbitaceae</taxon>
        <taxon>Benincaseae</taxon>
        <taxon>Cucumis</taxon>
    </lineage>
</organism>
<dbReference type="Gene3D" id="3.10.10.10">
    <property type="entry name" value="HIV Type 1 Reverse Transcriptase, subunit A, domain 1"/>
    <property type="match status" value="1"/>
</dbReference>
<reference evidence="4 5" key="1">
    <citation type="submission" date="2019-08" db="EMBL/GenBank/DDBJ databases">
        <title>Draft genome sequences of two oriental melons (Cucumis melo L. var makuwa).</title>
        <authorList>
            <person name="Kwon S.-Y."/>
        </authorList>
    </citation>
    <scope>NUCLEOTIDE SEQUENCE [LARGE SCALE GENOMIC DNA]</scope>
    <source>
        <strain evidence="5">cv. Chang Bougi</strain>
        <tissue evidence="4">Leaf</tissue>
    </source>
</reference>
<evidence type="ECO:0000259" key="2">
    <source>
        <dbReference type="Pfam" id="PF03732"/>
    </source>
</evidence>
<protein>
    <submittedName>
        <fullName evidence="4">Ty3-gypsy retrotransposon protein</fullName>
    </submittedName>
</protein>
<dbReference type="Pfam" id="PF03732">
    <property type="entry name" value="Retrotrans_gag"/>
    <property type="match status" value="1"/>
</dbReference>
<feature type="domain" description="Reverse transcriptase" evidence="1">
    <location>
        <begin position="1140"/>
        <end position="1289"/>
    </location>
</feature>
<dbReference type="CDD" id="cd00303">
    <property type="entry name" value="retropepsin_like"/>
    <property type="match status" value="1"/>
</dbReference>
<dbReference type="InterPro" id="IPR043502">
    <property type="entry name" value="DNA/RNA_pol_sf"/>
</dbReference>
<accession>A0A5D3C0W6</accession>
<dbReference type="InterPro" id="IPR005162">
    <property type="entry name" value="Retrotrans_gag_dom"/>
</dbReference>
<dbReference type="Gene3D" id="3.30.70.270">
    <property type="match status" value="2"/>
</dbReference>
<feature type="domain" description="Retrotransposon gag" evidence="2">
    <location>
        <begin position="76"/>
        <end position="165"/>
    </location>
</feature>
<gene>
    <name evidence="4" type="ORF">E5676_scaffold143G002360</name>
</gene>
<evidence type="ECO:0000313" key="4">
    <source>
        <dbReference type="EMBL" id="TYK05005.1"/>
    </source>
</evidence>
<dbReference type="InterPro" id="IPR043128">
    <property type="entry name" value="Rev_trsase/Diguanyl_cyclase"/>
</dbReference>
<feature type="domain" description="Reverse transcriptase/retrotransposon-derived protein RNase H-like" evidence="3">
    <location>
        <begin position="1339"/>
        <end position="1392"/>
    </location>
</feature>
<dbReference type="InterPro" id="IPR000477">
    <property type="entry name" value="RT_dom"/>
</dbReference>
<proteinExistence type="predicted"/>
<dbReference type="SUPFAM" id="SSF56672">
    <property type="entry name" value="DNA/RNA polymerases"/>
    <property type="match status" value="1"/>
</dbReference>
<name>A0A5D3C0W6_CUCMM</name>
<sequence length="1393" mass="159731">MIANSIRAQYGGQPQTTFMYSKSYTKRIDNLIMPLGYQPPKFQQFDGKGNPKQHIAHFVETCENAGSRGDQLVRQFVRSLKGNAFEWYTNLELKVIDSWEQLEKEFLNRFYSTRRTISMMELTNTKQWKGEPVIDYINRWRALRLDCKDRLTKLSTVEMCTQGMHWGLLYILQGIKPRTFEELATRAHDMELSIASRGTKDFPVPEVKKDKKEANSTEKVVKSSVKESMVVNTIPLKFSKRKEGRAEKKDDGSEKRRLTLKERQEKVYPFPDSDNADMLEQLLEKQLIQLPECKRPEQAGNVDDPNYCKYHRVISHPIEKYFVLKELILRLAREKKIELDLEEFGTFEPVVVRFHQEVAPEDSQEKERLIEEDDERWTIVTRRKKRKSTPIQKEHRFYRNYRRWNKAQKNKKKKKTRKLKLMHKEDKDFPRTQRLITLADFFPTRFLGDHQDENPGVVACHAINATEEESIPLRSLEEEKVSKDLSRFNVDDLLSLPQEIKTILINALLNSAASSSSASTVTYESTPYCMSIDFSNDDLLLGSKLHNRPLYVSGYVREQRVDRILVDNGSAVNIMPKSTIRQLGILMKELSNSKLVIQGFNQGSQRVIDGVKKVEADSNPFSEAESHFADAKFYLKNDSSPEVVSVEVPLVNREDNLQLKSLASKEPHISIGTFHSEKSEASTSTAKSVILMDEKTSNPSILRYVPLSRRKKGESPFVESPQGLKVGDIEVLKESFTTPLTKITKQEIKIDLTEASLPQRRTKDEFDPKAYKLMAKAGYDFTTHTEFKSLKIHEQPKLSSTQKKLLREGHAIPMSRKGLGYKLPEPIRITRKGKEKMVDSNHITVKEVDSMKEKEGDSQRTSAFDRISPHVARAPVFERLSVTEAERKDHQSTSNLDRRSAFERLSITKKKHAQTPRAPIINRLGDGGLHVQTDSSIDIKKKESTSRVSVWHRIKHINVESRHGKEFPCEVKGEREICSNVPSRMKRKTFVTLNASQGSLKVKRHDVILTNPEKEDSEQEGEISCHHITILEELEIETPEEDAEDAPQSLEDGGQSTVDELKEVNLGTIEEPRPTFITASLSSEEEDKYMSLLTEDIFSWSYKEMPGLDPKIEVEVNKLIEAGFIREVKYSTWIASIVPVRKKNGQLRVCVDFRHLNNACPKDDFPLPITEIMVDATTGHEALSFMDGSSRYNQIQMVLPGEEMTAFRTPKGIYCYKVMPFGLKTDGATYQRAMQKVFDDMLHKYVECYVDDLVLRMNPFKCAFGVTSGKFLGFIVRHRGIEIDQSKIDAIQKMPRPKSLHDLRSLQGRLAYIRRFISNLAGGCQPFQKLMRKGENFVWDEACQNSFDSIKKYLLNPPVLGAPVPSEPLILYIAAQERSLGALLAQEKEKGKE</sequence>
<dbReference type="PANTHER" id="PTHR33437:SF2">
    <property type="entry name" value="OS06G0361200 PROTEIN"/>
    <property type="match status" value="1"/>
</dbReference>